<proteinExistence type="predicted"/>
<keyword evidence="3" id="KW-1185">Reference proteome</keyword>
<evidence type="ECO:0000313" key="2">
    <source>
        <dbReference type="EMBL" id="CAI0444119.1"/>
    </source>
</evidence>
<reference evidence="2" key="1">
    <citation type="submission" date="2022-08" db="EMBL/GenBank/DDBJ databases">
        <authorList>
            <person name="Gutierrez-Valencia J."/>
        </authorList>
    </citation>
    <scope>NUCLEOTIDE SEQUENCE</scope>
</reference>
<feature type="compositionally biased region" description="Polar residues" evidence="1">
    <location>
        <begin position="1"/>
        <end position="12"/>
    </location>
</feature>
<sequence length="64" mass="6345">FNVVLSTANVPSTPAKGSDNSTTVELLDNLQSPGSTGLSDNDGSASTGVGENESQKPLLPAGSL</sequence>
<protein>
    <submittedName>
        <fullName evidence="2">Uncharacterized protein</fullName>
    </submittedName>
</protein>
<feature type="non-terminal residue" evidence="2">
    <location>
        <position position="1"/>
    </location>
</feature>
<dbReference type="Proteomes" id="UP001154282">
    <property type="component" value="Unassembled WGS sequence"/>
</dbReference>
<evidence type="ECO:0000256" key="1">
    <source>
        <dbReference type="SAM" id="MobiDB-lite"/>
    </source>
</evidence>
<gene>
    <name evidence="2" type="ORF">LITE_LOCUS27966</name>
</gene>
<organism evidence="2 3">
    <name type="scientific">Linum tenue</name>
    <dbReference type="NCBI Taxonomy" id="586396"/>
    <lineage>
        <taxon>Eukaryota</taxon>
        <taxon>Viridiplantae</taxon>
        <taxon>Streptophyta</taxon>
        <taxon>Embryophyta</taxon>
        <taxon>Tracheophyta</taxon>
        <taxon>Spermatophyta</taxon>
        <taxon>Magnoliopsida</taxon>
        <taxon>eudicotyledons</taxon>
        <taxon>Gunneridae</taxon>
        <taxon>Pentapetalae</taxon>
        <taxon>rosids</taxon>
        <taxon>fabids</taxon>
        <taxon>Malpighiales</taxon>
        <taxon>Linaceae</taxon>
        <taxon>Linum</taxon>
    </lineage>
</organism>
<feature type="region of interest" description="Disordered" evidence="1">
    <location>
        <begin position="1"/>
        <end position="64"/>
    </location>
</feature>
<name>A0AAV0MDK8_9ROSI</name>
<comment type="caution">
    <text evidence="2">The sequence shown here is derived from an EMBL/GenBank/DDBJ whole genome shotgun (WGS) entry which is preliminary data.</text>
</comment>
<evidence type="ECO:0000313" key="3">
    <source>
        <dbReference type="Proteomes" id="UP001154282"/>
    </source>
</evidence>
<dbReference type="EMBL" id="CAMGYJ010000007">
    <property type="protein sequence ID" value="CAI0444119.1"/>
    <property type="molecule type" value="Genomic_DNA"/>
</dbReference>
<dbReference type="AlphaFoldDB" id="A0AAV0MDK8"/>
<accession>A0AAV0MDK8</accession>
<feature type="compositionally biased region" description="Polar residues" evidence="1">
    <location>
        <begin position="18"/>
        <end position="49"/>
    </location>
</feature>